<accession>A0ABR0QXK2</accession>
<dbReference type="PANTHER" id="PTHR33116:SF70">
    <property type="entry name" value="NON-LTR RETROELEMENT REVERSE TRANSCRIPTASE-LIKE PROTEIN"/>
    <property type="match status" value="1"/>
</dbReference>
<proteinExistence type="predicted"/>
<comment type="caution">
    <text evidence="2">The sequence shown here is derived from an EMBL/GenBank/DDBJ whole genome shotgun (WGS) entry which is preliminary data.</text>
</comment>
<evidence type="ECO:0000313" key="2">
    <source>
        <dbReference type="EMBL" id="KAK5843694.1"/>
    </source>
</evidence>
<sequence>MKATYSHIVDKVINKLSNWKGKVLTYARKRTLFQSTLSSIPTYTTQTAMLPVSVCEHLDQCNRNFLWGGNVEKSHCILADLENVDHIFRWCPFVAGIWECIGRQFGVQFGDKHELVDWLFTNINKKIRVSHHGCNWNSLFSLLLWSTWKARNDFIFNAKTQVQLDVVVVVHFIKSTMVNSHPYYTLVKDCLELIKGDWNLEIRHIFRKGNRCADQLANMTRDALHGVTDAPPQQVRVLMEEDMLGFGTLGP</sequence>
<keyword evidence="3" id="KW-1185">Reference proteome</keyword>
<name>A0ABR0QXK2_GOSAR</name>
<feature type="domain" description="RNase H type-1" evidence="1">
    <location>
        <begin position="162"/>
        <end position="219"/>
    </location>
</feature>
<protein>
    <recommendedName>
        <fullName evidence="1">RNase H type-1 domain-containing protein</fullName>
    </recommendedName>
</protein>
<evidence type="ECO:0000313" key="3">
    <source>
        <dbReference type="Proteomes" id="UP001358586"/>
    </source>
</evidence>
<dbReference type="Pfam" id="PF13456">
    <property type="entry name" value="RVT_3"/>
    <property type="match status" value="1"/>
</dbReference>
<gene>
    <name evidence="2" type="ORF">PVK06_006152</name>
</gene>
<dbReference type="PANTHER" id="PTHR33116">
    <property type="entry name" value="REVERSE TRANSCRIPTASE ZINC-BINDING DOMAIN-CONTAINING PROTEIN-RELATED-RELATED"/>
    <property type="match status" value="1"/>
</dbReference>
<dbReference type="InterPro" id="IPR002156">
    <property type="entry name" value="RNaseH_domain"/>
</dbReference>
<reference evidence="2 3" key="1">
    <citation type="submission" date="2023-03" db="EMBL/GenBank/DDBJ databases">
        <title>WGS of Gossypium arboreum.</title>
        <authorList>
            <person name="Yu D."/>
        </authorList>
    </citation>
    <scope>NUCLEOTIDE SEQUENCE [LARGE SCALE GENOMIC DNA]</scope>
    <source>
        <tissue evidence="2">Leaf</tissue>
    </source>
</reference>
<evidence type="ECO:0000259" key="1">
    <source>
        <dbReference type="Pfam" id="PF13456"/>
    </source>
</evidence>
<dbReference type="Proteomes" id="UP001358586">
    <property type="component" value="Chromosome 2"/>
</dbReference>
<organism evidence="2 3">
    <name type="scientific">Gossypium arboreum</name>
    <name type="common">Tree cotton</name>
    <name type="synonym">Gossypium nanking</name>
    <dbReference type="NCBI Taxonomy" id="29729"/>
    <lineage>
        <taxon>Eukaryota</taxon>
        <taxon>Viridiplantae</taxon>
        <taxon>Streptophyta</taxon>
        <taxon>Embryophyta</taxon>
        <taxon>Tracheophyta</taxon>
        <taxon>Spermatophyta</taxon>
        <taxon>Magnoliopsida</taxon>
        <taxon>eudicotyledons</taxon>
        <taxon>Gunneridae</taxon>
        <taxon>Pentapetalae</taxon>
        <taxon>rosids</taxon>
        <taxon>malvids</taxon>
        <taxon>Malvales</taxon>
        <taxon>Malvaceae</taxon>
        <taxon>Malvoideae</taxon>
        <taxon>Gossypium</taxon>
    </lineage>
</organism>
<dbReference type="EMBL" id="JARKNE010000002">
    <property type="protein sequence ID" value="KAK5843694.1"/>
    <property type="molecule type" value="Genomic_DNA"/>
</dbReference>